<dbReference type="Proteomes" id="UP001203423">
    <property type="component" value="Unassembled WGS sequence"/>
</dbReference>
<keyword evidence="1" id="KW-0812">Transmembrane</keyword>
<keyword evidence="3" id="KW-1185">Reference proteome</keyword>
<accession>A0ABT0LEF4</accession>
<evidence type="ECO:0000313" key="2">
    <source>
        <dbReference type="EMBL" id="MCL1126082.1"/>
    </source>
</evidence>
<organism evidence="2 3">
    <name type="scientific">Shewanella surugensis</name>
    <dbReference type="NCBI Taxonomy" id="212020"/>
    <lineage>
        <taxon>Bacteria</taxon>
        <taxon>Pseudomonadati</taxon>
        <taxon>Pseudomonadota</taxon>
        <taxon>Gammaproteobacteria</taxon>
        <taxon>Alteromonadales</taxon>
        <taxon>Shewanellaceae</taxon>
        <taxon>Shewanella</taxon>
    </lineage>
</organism>
<keyword evidence="1" id="KW-0472">Membrane</keyword>
<keyword evidence="1" id="KW-1133">Transmembrane helix</keyword>
<protein>
    <submittedName>
        <fullName evidence="2">Uncharacterized protein</fullName>
    </submittedName>
</protein>
<name>A0ABT0LEF4_9GAMM</name>
<feature type="transmembrane region" description="Helical" evidence="1">
    <location>
        <begin position="46"/>
        <end position="67"/>
    </location>
</feature>
<gene>
    <name evidence="2" type="ORF">L2764_16770</name>
</gene>
<reference evidence="2 3" key="1">
    <citation type="submission" date="2022-01" db="EMBL/GenBank/DDBJ databases">
        <title>Whole genome-based taxonomy of the Shewanellaceae.</title>
        <authorList>
            <person name="Martin-Rodriguez A.J."/>
        </authorList>
    </citation>
    <scope>NUCLEOTIDE SEQUENCE [LARGE SCALE GENOMIC DNA]</scope>
    <source>
        <strain evidence="2 3">DSM 17177</strain>
    </source>
</reference>
<evidence type="ECO:0000313" key="3">
    <source>
        <dbReference type="Proteomes" id="UP001203423"/>
    </source>
</evidence>
<dbReference type="EMBL" id="JAKIKS010000073">
    <property type="protein sequence ID" value="MCL1126082.1"/>
    <property type="molecule type" value="Genomic_DNA"/>
</dbReference>
<sequence>MFRGSFLLVFVLSGLLCFLSVLTLFSSVLGVEFGILQKQKANGLVDYLFIIIGGCVVSFYIASRLIFCEHCQKQLISFREGGQATRWNNLLWAWLTKRRVLCPRCKRPNNLRKIN</sequence>
<proteinExistence type="predicted"/>
<comment type="caution">
    <text evidence="2">The sequence shown here is derived from an EMBL/GenBank/DDBJ whole genome shotgun (WGS) entry which is preliminary data.</text>
</comment>
<dbReference type="RefSeq" id="WP_248941424.1">
    <property type="nucleotide sequence ID" value="NZ_JAKIKS010000073.1"/>
</dbReference>
<evidence type="ECO:0000256" key="1">
    <source>
        <dbReference type="SAM" id="Phobius"/>
    </source>
</evidence>